<reference evidence="3" key="2">
    <citation type="journal article" date="2015" name="Gigascience">
        <title>Reconstructing a comprehensive transcriptome assembly of a white-pupal translocated strain of the pest fruit fly Bactrocera cucurbitae.</title>
        <authorList>
            <person name="Sim S.B."/>
            <person name="Calla B."/>
            <person name="Hall B."/>
            <person name="DeRego T."/>
            <person name="Geib S.M."/>
        </authorList>
    </citation>
    <scope>NUCLEOTIDE SEQUENCE</scope>
</reference>
<feature type="domain" description="Glycosyl hydrolase family 13 catalytic" evidence="2">
    <location>
        <begin position="1"/>
        <end position="181"/>
    </location>
</feature>
<sequence length="273" mass="30837">MVAEAYAPIEVLSDYINNGTHVGSQLPMNFNFIQLRDTATAKDVERLANHWMDVMWTRHKTANWVIGNHDNSRPATRIGEKRADMMTIVTHALPGTSVTYYGDEIGMPDLATECTPTNCDFRDPERTPMQWDSTKNAGFSAGNSTWLPVNPNYKLLNVQRQRGVARSTLQIFKNMSALKKTPAFRAFKEEGGFSYGALTEQVFQIVRTAPNLEEYRVLANFGGQVERLDGLTNKTMEYVIVTSHSPHRVGAKVDLSKRIYLMPYETVVLRWAA</sequence>
<dbReference type="GO" id="GO:0005975">
    <property type="term" value="P:carbohydrate metabolic process"/>
    <property type="evidence" value="ECO:0007669"/>
    <property type="project" value="InterPro"/>
</dbReference>
<evidence type="ECO:0000259" key="2">
    <source>
        <dbReference type="Pfam" id="PF00128"/>
    </source>
</evidence>
<dbReference type="Gene3D" id="3.20.20.80">
    <property type="entry name" value="Glycosidases"/>
    <property type="match status" value="1"/>
</dbReference>
<evidence type="ECO:0000256" key="1">
    <source>
        <dbReference type="ARBA" id="ARBA00022729"/>
    </source>
</evidence>
<dbReference type="Pfam" id="PF00128">
    <property type="entry name" value="Alpha-amylase"/>
    <property type="match status" value="1"/>
</dbReference>
<protein>
    <submittedName>
        <fullName evidence="3">Probable maltase D</fullName>
    </submittedName>
</protein>
<dbReference type="SUPFAM" id="SSF51445">
    <property type="entry name" value="(Trans)glycosidases"/>
    <property type="match status" value="1"/>
</dbReference>
<name>A0A0A1XAI1_ZEUCU</name>
<dbReference type="PANTHER" id="PTHR10357:SF234">
    <property type="entry name" value="MALTASE A2-RELATED"/>
    <property type="match status" value="1"/>
</dbReference>
<dbReference type="PANTHER" id="PTHR10357">
    <property type="entry name" value="ALPHA-AMYLASE FAMILY MEMBER"/>
    <property type="match status" value="1"/>
</dbReference>
<reference evidence="3" key="1">
    <citation type="submission" date="2014-11" db="EMBL/GenBank/DDBJ databases">
        <authorList>
            <person name="Geib S."/>
        </authorList>
    </citation>
    <scope>NUCLEOTIDE SEQUENCE</scope>
</reference>
<dbReference type="AlphaFoldDB" id="A0A0A1XAI1"/>
<evidence type="ECO:0000313" key="3">
    <source>
        <dbReference type="EMBL" id="JAD07735.1"/>
    </source>
</evidence>
<proteinExistence type="predicted"/>
<accession>A0A0A1XAI1</accession>
<dbReference type="InterPro" id="IPR017853">
    <property type="entry name" value="GH"/>
</dbReference>
<keyword evidence="1" id="KW-0732">Signal</keyword>
<dbReference type="EMBL" id="GBXI01006557">
    <property type="protein sequence ID" value="JAD07735.1"/>
    <property type="molecule type" value="Transcribed_RNA"/>
</dbReference>
<dbReference type="InterPro" id="IPR006047">
    <property type="entry name" value="GH13_cat_dom"/>
</dbReference>
<organism evidence="3">
    <name type="scientific">Zeugodacus cucurbitae</name>
    <name type="common">Melon fruit fly</name>
    <name type="synonym">Bactrocera cucurbitae</name>
    <dbReference type="NCBI Taxonomy" id="28588"/>
    <lineage>
        <taxon>Eukaryota</taxon>
        <taxon>Metazoa</taxon>
        <taxon>Ecdysozoa</taxon>
        <taxon>Arthropoda</taxon>
        <taxon>Hexapoda</taxon>
        <taxon>Insecta</taxon>
        <taxon>Pterygota</taxon>
        <taxon>Neoptera</taxon>
        <taxon>Endopterygota</taxon>
        <taxon>Diptera</taxon>
        <taxon>Brachycera</taxon>
        <taxon>Muscomorpha</taxon>
        <taxon>Tephritoidea</taxon>
        <taxon>Tephritidae</taxon>
        <taxon>Zeugodacus</taxon>
        <taxon>Zeugodacus</taxon>
    </lineage>
</organism>
<gene>
    <name evidence="3" type="primary">LvpD_2</name>
    <name evidence="3" type="ORF">g.30829</name>
</gene>